<dbReference type="Proteomes" id="UP000283786">
    <property type="component" value="Chromosome"/>
</dbReference>
<gene>
    <name evidence="1" type="ORF">PSAL_003410</name>
</gene>
<reference evidence="1 2" key="1">
    <citation type="submission" date="2020-08" db="EMBL/GenBank/DDBJ databases">
        <title>Genome sequence of Rhodobacteraceae bacterium Lw-13e.</title>
        <authorList>
            <person name="Poehlein A."/>
            <person name="Wolter L."/>
            <person name="Daniel R."/>
            <person name="Brinkhoff T."/>
        </authorList>
    </citation>
    <scope>NUCLEOTIDE SEQUENCE [LARGE SCALE GENOMIC DNA]</scope>
    <source>
        <strain evidence="1 2">Lw-13e</strain>
    </source>
</reference>
<protein>
    <submittedName>
        <fullName evidence="1">Uncharacterized protein</fullName>
    </submittedName>
</protein>
<accession>A0A418SK73</accession>
<evidence type="ECO:0000313" key="2">
    <source>
        <dbReference type="Proteomes" id="UP000283786"/>
    </source>
</evidence>
<dbReference type="OrthoDB" id="7874197at2"/>
<dbReference type="EMBL" id="CP060436">
    <property type="protein sequence ID" value="QPM89130.1"/>
    <property type="molecule type" value="Genomic_DNA"/>
</dbReference>
<sequence>MTDFSDAAHRSRVLSAADELAAMLDTLPAIEGSDWAASHRRYREAVTVLSRELTTRQDNPARISEGYSDVYISLLGFRASGASGFAAACRNWIAQVRKKADAWKAHQ</sequence>
<proteinExistence type="predicted"/>
<organism evidence="1 2">
    <name type="scientific">Pseudooceanicola algae</name>
    <dbReference type="NCBI Taxonomy" id="1537215"/>
    <lineage>
        <taxon>Bacteria</taxon>
        <taxon>Pseudomonadati</taxon>
        <taxon>Pseudomonadota</taxon>
        <taxon>Alphaproteobacteria</taxon>
        <taxon>Rhodobacterales</taxon>
        <taxon>Paracoccaceae</taxon>
        <taxon>Pseudooceanicola</taxon>
    </lineage>
</organism>
<dbReference type="AlphaFoldDB" id="A0A418SK73"/>
<name>A0A418SK73_9RHOB</name>
<evidence type="ECO:0000313" key="1">
    <source>
        <dbReference type="EMBL" id="QPM89130.1"/>
    </source>
</evidence>
<dbReference type="RefSeq" id="WP_119837962.1">
    <property type="nucleotide sequence ID" value="NZ_CP060436.1"/>
</dbReference>
<keyword evidence="2" id="KW-1185">Reference proteome</keyword>
<dbReference type="KEGG" id="palw:PSAL_003410"/>